<keyword evidence="2" id="KW-1185">Reference proteome</keyword>
<reference evidence="1" key="1">
    <citation type="submission" date="2022-12" db="EMBL/GenBank/DDBJ databases">
        <authorList>
            <person name="Petersen C."/>
        </authorList>
    </citation>
    <scope>NUCLEOTIDE SEQUENCE</scope>
    <source>
        <strain evidence="1">IBT 29677</strain>
    </source>
</reference>
<name>A0A9W9W2Y3_9EURO</name>
<accession>A0A9W9W2Y3</accession>
<dbReference type="EMBL" id="JAPZBU010000006">
    <property type="protein sequence ID" value="KAJ5397587.1"/>
    <property type="molecule type" value="Genomic_DNA"/>
</dbReference>
<comment type="caution">
    <text evidence="1">The sequence shown here is derived from an EMBL/GenBank/DDBJ whole genome shotgun (WGS) entry which is preliminary data.</text>
</comment>
<dbReference type="InterPro" id="IPR013320">
    <property type="entry name" value="ConA-like_dom_sf"/>
</dbReference>
<dbReference type="PANTHER" id="PTHR35332:SF2">
    <property type="entry name" value="REGULATION OF ENOLASE PROTEIN 1"/>
    <property type="match status" value="1"/>
</dbReference>
<reference evidence="1" key="2">
    <citation type="journal article" date="2023" name="IMA Fungus">
        <title>Comparative genomic study of the Penicillium genus elucidates a diverse pangenome and 15 lateral gene transfer events.</title>
        <authorList>
            <person name="Petersen C."/>
            <person name="Sorensen T."/>
            <person name="Nielsen M.R."/>
            <person name="Sondergaard T.E."/>
            <person name="Sorensen J.L."/>
            <person name="Fitzpatrick D.A."/>
            <person name="Frisvad J.C."/>
            <person name="Nielsen K.L."/>
        </authorList>
    </citation>
    <scope>NUCLEOTIDE SEQUENCE</scope>
    <source>
        <strain evidence="1">IBT 29677</strain>
    </source>
</reference>
<dbReference type="Proteomes" id="UP001147747">
    <property type="component" value="Unassembled WGS sequence"/>
</dbReference>
<dbReference type="SUPFAM" id="SSF49899">
    <property type="entry name" value="Concanavalin A-like lectins/glucanases"/>
    <property type="match status" value="1"/>
</dbReference>
<dbReference type="AlphaFoldDB" id="A0A9W9W2Y3"/>
<evidence type="ECO:0000313" key="1">
    <source>
        <dbReference type="EMBL" id="KAJ5397587.1"/>
    </source>
</evidence>
<proteinExistence type="predicted"/>
<dbReference type="GeneID" id="81369317"/>
<dbReference type="PANTHER" id="PTHR35332">
    <property type="entry name" value="REGULATION OF ENOLASE PROTEIN 1"/>
    <property type="match status" value="1"/>
</dbReference>
<protein>
    <submittedName>
        <fullName evidence="1">Uncharacterized protein</fullName>
    </submittedName>
</protein>
<dbReference type="OrthoDB" id="42525at2759"/>
<dbReference type="InterPro" id="IPR009784">
    <property type="entry name" value="DUF1349"/>
</dbReference>
<organism evidence="1 2">
    <name type="scientific">Penicillium cosmopolitanum</name>
    <dbReference type="NCBI Taxonomy" id="1131564"/>
    <lineage>
        <taxon>Eukaryota</taxon>
        <taxon>Fungi</taxon>
        <taxon>Dikarya</taxon>
        <taxon>Ascomycota</taxon>
        <taxon>Pezizomycotina</taxon>
        <taxon>Eurotiomycetes</taxon>
        <taxon>Eurotiomycetidae</taxon>
        <taxon>Eurotiales</taxon>
        <taxon>Aspergillaceae</taxon>
        <taxon>Penicillium</taxon>
    </lineage>
</organism>
<dbReference type="Gene3D" id="2.60.120.200">
    <property type="match status" value="1"/>
</dbReference>
<dbReference type="RefSeq" id="XP_056489639.1">
    <property type="nucleotide sequence ID" value="XM_056630337.1"/>
</dbReference>
<sequence length="196" mass="21800">MSQFSFLKSSDAVPGNGSLPDTFTVTAQPSTDAWSNPPNTERFNAPILHRDMPLLAFQRAQVTIHADLTQKYDQGGLIMVVKGEDGSRKWVKAGLELVNDIVHLSTVSKDRGSDWCFQAVPPGCKSVTLEMIREKGDTLWIYLLDGTRRIPQREITWIFQGAETEECLVGVYAARPSKDGGDDLNVRFENLTIDTI</sequence>
<dbReference type="Pfam" id="PF07081">
    <property type="entry name" value="DUF1349"/>
    <property type="match status" value="1"/>
</dbReference>
<evidence type="ECO:0000313" key="2">
    <source>
        <dbReference type="Proteomes" id="UP001147747"/>
    </source>
</evidence>
<gene>
    <name evidence="1" type="ORF">N7509_005700</name>
</gene>